<keyword evidence="2" id="KW-1185">Reference proteome</keyword>
<accession>A0ABX4XUD9</accession>
<dbReference type="Proteomes" id="UP000236232">
    <property type="component" value="Unassembled WGS sequence"/>
</dbReference>
<evidence type="ECO:0000313" key="1">
    <source>
        <dbReference type="EMBL" id="PNQ88482.1"/>
    </source>
</evidence>
<proteinExistence type="predicted"/>
<protein>
    <submittedName>
        <fullName evidence="1">Uncharacterized protein</fullName>
    </submittedName>
</protein>
<sequence>MAKSYRLEALFKTAHYGAHRQAQVVAPGSNTLDGFTVMGCTQWRGHGARHDGMVGICDLVGANPGSLLEPTLHRCLRIRSSADWAKTAINTPGIAKQVHGFGYIIML</sequence>
<gene>
    <name evidence="1" type="ORF">CCU68_31995</name>
</gene>
<comment type="caution">
    <text evidence="1">The sequence shown here is derived from an EMBL/GenBank/DDBJ whole genome shotgun (WGS) entry which is preliminary data.</text>
</comment>
<evidence type="ECO:0000313" key="2">
    <source>
        <dbReference type="Proteomes" id="UP000236232"/>
    </source>
</evidence>
<name>A0ABX4XUD9_9PSED</name>
<dbReference type="EMBL" id="POWE01000178">
    <property type="protein sequence ID" value="PNQ88482.1"/>
    <property type="molecule type" value="Genomic_DNA"/>
</dbReference>
<organism evidence="1 2">
    <name type="scientific">Pseudomonas gingeri NCPPB 3146 = LMG 5327</name>
    <dbReference type="NCBI Taxonomy" id="707248"/>
    <lineage>
        <taxon>Bacteria</taxon>
        <taxon>Pseudomonadati</taxon>
        <taxon>Pseudomonadota</taxon>
        <taxon>Gammaproteobacteria</taxon>
        <taxon>Pseudomonadales</taxon>
        <taxon>Pseudomonadaceae</taxon>
        <taxon>Pseudomonas</taxon>
    </lineage>
</organism>
<reference evidence="1 2" key="1">
    <citation type="submission" date="2018-01" db="EMBL/GenBank/DDBJ databases">
        <title>Draft Genome Sequence of Pseudomonas gingeri NCPPB 3146 (LMG 5327), a White Line Reaction Producer.</title>
        <authorList>
            <person name="Rokni-Zadeh H."/>
            <person name="Bahrami T."/>
            <person name="Zarvandi S."/>
            <person name="Changi-Ashtiani M."/>
            <person name="De Mot R."/>
        </authorList>
    </citation>
    <scope>NUCLEOTIDE SEQUENCE [LARGE SCALE GENOMIC DNA]</scope>
    <source>
        <strain evidence="2">NCPPB 3146 \ LMG 5327</strain>
    </source>
</reference>